<dbReference type="InterPro" id="IPR008373">
    <property type="entry name" value="Saposin"/>
</dbReference>
<dbReference type="STRING" id="1088818.A0A2I0BHF6"/>
<dbReference type="SMART" id="SM00741">
    <property type="entry name" value="SapB"/>
    <property type="match status" value="2"/>
</dbReference>
<evidence type="ECO:0000256" key="8">
    <source>
        <dbReference type="ARBA" id="ARBA00023180"/>
    </source>
</evidence>
<dbReference type="GO" id="GO:0005764">
    <property type="term" value="C:lysosome"/>
    <property type="evidence" value="ECO:0007669"/>
    <property type="project" value="InterPro"/>
</dbReference>
<dbReference type="OrthoDB" id="69496at2759"/>
<gene>
    <name evidence="14" type="ORF">AXF42_Ash004723</name>
</gene>
<reference evidence="14 15" key="1">
    <citation type="journal article" date="2017" name="Nature">
        <title>The Apostasia genome and the evolution of orchids.</title>
        <authorList>
            <person name="Zhang G.Q."/>
            <person name="Liu K.W."/>
            <person name="Li Z."/>
            <person name="Lohaus R."/>
            <person name="Hsiao Y.Y."/>
            <person name="Niu S.C."/>
            <person name="Wang J.Y."/>
            <person name="Lin Y.C."/>
            <person name="Xu Q."/>
            <person name="Chen L.J."/>
            <person name="Yoshida K."/>
            <person name="Fujiwara S."/>
            <person name="Wang Z.W."/>
            <person name="Zhang Y.Q."/>
            <person name="Mitsuda N."/>
            <person name="Wang M."/>
            <person name="Liu G.H."/>
            <person name="Pecoraro L."/>
            <person name="Huang H.X."/>
            <person name="Xiao X.J."/>
            <person name="Lin M."/>
            <person name="Wu X.Y."/>
            <person name="Wu W.L."/>
            <person name="Chen Y.Y."/>
            <person name="Chang S.B."/>
            <person name="Sakamoto S."/>
            <person name="Ohme-Takagi M."/>
            <person name="Yagi M."/>
            <person name="Zeng S.J."/>
            <person name="Shen C.Y."/>
            <person name="Yeh C.M."/>
            <person name="Luo Y.B."/>
            <person name="Tsai W.C."/>
            <person name="Van de Peer Y."/>
            <person name="Liu Z.J."/>
        </authorList>
    </citation>
    <scope>NUCLEOTIDE SEQUENCE [LARGE SCALE GENOMIC DNA]</scope>
    <source>
        <strain evidence="15">cv. Shenzhen</strain>
        <tissue evidence="14">Stem</tissue>
    </source>
</reference>
<evidence type="ECO:0000256" key="11">
    <source>
        <dbReference type="ARBA" id="ARBA00041785"/>
    </source>
</evidence>
<evidence type="ECO:0000256" key="6">
    <source>
        <dbReference type="ARBA" id="ARBA00023145"/>
    </source>
</evidence>
<evidence type="ECO:0000256" key="2">
    <source>
        <dbReference type="ARBA" id="ARBA00022525"/>
    </source>
</evidence>
<feature type="chain" id="PRO_5014140178" description="Pulmonary surfactant-associated protein B" evidence="12">
    <location>
        <begin position="23"/>
        <end position="216"/>
    </location>
</feature>
<dbReference type="AlphaFoldDB" id="A0A2I0BHF6"/>
<dbReference type="InterPro" id="IPR011001">
    <property type="entry name" value="Saposin-like"/>
</dbReference>
<dbReference type="GO" id="GO:0016020">
    <property type="term" value="C:membrane"/>
    <property type="evidence" value="ECO:0007669"/>
    <property type="project" value="GOC"/>
</dbReference>
<keyword evidence="5" id="KW-0378">Hydrolase</keyword>
<dbReference type="Pfam" id="PF03489">
    <property type="entry name" value="SapB_2"/>
    <property type="match status" value="2"/>
</dbReference>
<comment type="function">
    <text evidence="9">Pulmonary surfactant-associated proteins promote alveolar stability by lowering the surface tension at the air-liquid interface in the peripheral air spaces. SP-B increases the collapse pressure of palmitic acid to nearly 70 millinewtons per meter.</text>
</comment>
<keyword evidence="6" id="KW-0865">Zymogen</keyword>
<keyword evidence="7" id="KW-1015">Disulfide bond</keyword>
<dbReference type="EMBL" id="KZ451883">
    <property type="protein sequence ID" value="PKA67231.1"/>
    <property type="molecule type" value="Genomic_DNA"/>
</dbReference>
<keyword evidence="15" id="KW-1185">Reference proteome</keyword>
<dbReference type="InterPro" id="IPR008138">
    <property type="entry name" value="SapB_2"/>
</dbReference>
<name>A0A2I0BHF6_9ASPA</name>
<dbReference type="InterPro" id="IPR051428">
    <property type="entry name" value="Sphingo_Act-Surfact_Prot"/>
</dbReference>
<keyword evidence="5" id="KW-0645">Protease</keyword>
<dbReference type="Proteomes" id="UP000236161">
    <property type="component" value="Unassembled WGS sequence"/>
</dbReference>
<evidence type="ECO:0000313" key="14">
    <source>
        <dbReference type="EMBL" id="PKA67231.1"/>
    </source>
</evidence>
<dbReference type="Gene3D" id="1.10.225.10">
    <property type="entry name" value="Saposin-like"/>
    <property type="match status" value="2"/>
</dbReference>
<keyword evidence="2" id="KW-0964">Secreted</keyword>
<feature type="domain" description="Saposin B-type" evidence="13">
    <location>
        <begin position="122"/>
        <end position="202"/>
    </location>
</feature>
<evidence type="ECO:0000259" key="13">
    <source>
        <dbReference type="PROSITE" id="PS50015"/>
    </source>
</evidence>
<dbReference type="PANTHER" id="PTHR11480:SF3">
    <property type="entry name" value="BCDNA.GH08312"/>
    <property type="match status" value="1"/>
</dbReference>
<proteinExistence type="predicted"/>
<dbReference type="GO" id="GO:0004190">
    <property type="term" value="F:aspartic-type endopeptidase activity"/>
    <property type="evidence" value="ECO:0007669"/>
    <property type="project" value="UniProtKB-KW"/>
</dbReference>
<dbReference type="GO" id="GO:0005576">
    <property type="term" value="C:extracellular region"/>
    <property type="evidence" value="ECO:0007669"/>
    <property type="project" value="UniProtKB-SubCell"/>
</dbReference>
<evidence type="ECO:0000256" key="4">
    <source>
        <dbReference type="ARBA" id="ARBA00022737"/>
    </source>
</evidence>
<accession>A0A2I0BHF6</accession>
<feature type="signal peptide" evidence="12">
    <location>
        <begin position="1"/>
        <end position="22"/>
    </location>
</feature>
<protein>
    <recommendedName>
        <fullName evidence="10">Pulmonary surfactant-associated protein B</fullName>
    </recommendedName>
    <alternativeName>
        <fullName evidence="11">Pulmonary surfactant-associated proteolipid SPL(Phe)</fullName>
    </alternativeName>
</protein>
<sequence>MNLKVAFTLLIVMILGSNYVEANKVQHSDITATPWNKQLCELCEDFIAKTLYILNENETQIEIMDSLHQVCTHFRSFKQQCISLVDYHVPLFFSEIAKLQPNLLCEKVKLCDEISLLQQVRRNDPCTLCHNVVNQILAKLDDPDLQLEIIQTLLKVCNQADTYANKCKKLVLEYAPIILANTEKFFEKTDVCTAMHVCKSHTVAADIGQQFLSAAA</sequence>
<evidence type="ECO:0000256" key="7">
    <source>
        <dbReference type="ARBA" id="ARBA00023157"/>
    </source>
</evidence>
<keyword evidence="4" id="KW-0677">Repeat</keyword>
<dbReference type="Pfam" id="PF05184">
    <property type="entry name" value="SapB_1"/>
    <property type="match status" value="2"/>
</dbReference>
<dbReference type="PRINTS" id="PR01797">
    <property type="entry name" value="SAPOSIN"/>
</dbReference>
<evidence type="ECO:0000256" key="1">
    <source>
        <dbReference type="ARBA" id="ARBA00004239"/>
    </source>
</evidence>
<evidence type="ECO:0000256" key="12">
    <source>
        <dbReference type="SAM" id="SignalP"/>
    </source>
</evidence>
<dbReference type="GO" id="GO:0006665">
    <property type="term" value="P:sphingolipid metabolic process"/>
    <property type="evidence" value="ECO:0007669"/>
    <property type="project" value="InterPro"/>
</dbReference>
<dbReference type="InterPro" id="IPR008139">
    <property type="entry name" value="SaposinB_dom"/>
</dbReference>
<dbReference type="InterPro" id="IPR007856">
    <property type="entry name" value="SapB_1"/>
</dbReference>
<evidence type="ECO:0000313" key="15">
    <source>
        <dbReference type="Proteomes" id="UP000236161"/>
    </source>
</evidence>
<keyword evidence="5" id="KW-0064">Aspartyl protease</keyword>
<keyword evidence="8" id="KW-0325">Glycoprotein</keyword>
<evidence type="ECO:0000256" key="10">
    <source>
        <dbReference type="ARBA" id="ARBA00041094"/>
    </source>
</evidence>
<dbReference type="PANTHER" id="PTHR11480">
    <property type="entry name" value="SAPOSIN-RELATED"/>
    <property type="match status" value="1"/>
</dbReference>
<feature type="domain" description="Saposin B-type" evidence="13">
    <location>
        <begin position="36"/>
        <end position="115"/>
    </location>
</feature>
<evidence type="ECO:0000256" key="9">
    <source>
        <dbReference type="ARBA" id="ARBA00037221"/>
    </source>
</evidence>
<evidence type="ECO:0000256" key="5">
    <source>
        <dbReference type="ARBA" id="ARBA00022750"/>
    </source>
</evidence>
<dbReference type="SUPFAM" id="SSF47862">
    <property type="entry name" value="Saposin"/>
    <property type="match status" value="2"/>
</dbReference>
<dbReference type="FunFam" id="1.10.225.10:FF:000008">
    <property type="entry name" value="Pulmonary surfactant-associated protein B"/>
    <property type="match status" value="1"/>
</dbReference>
<organism evidence="14 15">
    <name type="scientific">Apostasia shenzhenica</name>
    <dbReference type="NCBI Taxonomy" id="1088818"/>
    <lineage>
        <taxon>Eukaryota</taxon>
        <taxon>Viridiplantae</taxon>
        <taxon>Streptophyta</taxon>
        <taxon>Embryophyta</taxon>
        <taxon>Tracheophyta</taxon>
        <taxon>Spermatophyta</taxon>
        <taxon>Magnoliopsida</taxon>
        <taxon>Liliopsida</taxon>
        <taxon>Asparagales</taxon>
        <taxon>Orchidaceae</taxon>
        <taxon>Apostasioideae</taxon>
        <taxon>Apostasia</taxon>
    </lineage>
</organism>
<comment type="subcellular location">
    <subcellularLocation>
        <location evidence="1">Secreted</location>
        <location evidence="1">Extracellular space</location>
    </subcellularLocation>
</comment>
<dbReference type="PROSITE" id="PS50015">
    <property type="entry name" value="SAP_B"/>
    <property type="match status" value="2"/>
</dbReference>
<keyword evidence="3 12" id="KW-0732">Signal</keyword>
<evidence type="ECO:0000256" key="3">
    <source>
        <dbReference type="ARBA" id="ARBA00022729"/>
    </source>
</evidence>